<reference evidence="1" key="1">
    <citation type="submission" date="2018-11" db="EMBL/GenBank/DDBJ databases">
        <authorList>
            <person name="Grassa J C."/>
        </authorList>
    </citation>
    <scope>NUCLEOTIDE SEQUENCE [LARGE SCALE GENOMIC DNA]</scope>
</reference>
<reference evidence="1" key="2">
    <citation type="submission" date="2021-03" db="UniProtKB">
        <authorList>
            <consortium name="EnsemblPlants"/>
        </authorList>
    </citation>
    <scope>IDENTIFICATION</scope>
</reference>
<dbReference type="AlphaFoldDB" id="A0A803P949"/>
<dbReference type="EnsemblPlants" id="evm.model.03.46">
    <property type="protein sequence ID" value="cds.evm.model.03.46"/>
    <property type="gene ID" value="evm.TU.03.46"/>
</dbReference>
<dbReference type="Gramene" id="evm.model.03.46">
    <property type="protein sequence ID" value="cds.evm.model.03.46"/>
    <property type="gene ID" value="evm.TU.03.46"/>
</dbReference>
<organism evidence="1 2">
    <name type="scientific">Cannabis sativa</name>
    <name type="common">Hemp</name>
    <name type="synonym">Marijuana</name>
    <dbReference type="NCBI Taxonomy" id="3483"/>
    <lineage>
        <taxon>Eukaryota</taxon>
        <taxon>Viridiplantae</taxon>
        <taxon>Streptophyta</taxon>
        <taxon>Embryophyta</taxon>
        <taxon>Tracheophyta</taxon>
        <taxon>Spermatophyta</taxon>
        <taxon>Magnoliopsida</taxon>
        <taxon>eudicotyledons</taxon>
        <taxon>Gunneridae</taxon>
        <taxon>Pentapetalae</taxon>
        <taxon>rosids</taxon>
        <taxon>fabids</taxon>
        <taxon>Rosales</taxon>
        <taxon>Cannabaceae</taxon>
        <taxon>Cannabis</taxon>
    </lineage>
</organism>
<keyword evidence="2" id="KW-1185">Reference proteome</keyword>
<evidence type="ECO:0000313" key="1">
    <source>
        <dbReference type="EnsemblPlants" id="cds.evm.model.03.46"/>
    </source>
</evidence>
<name>A0A803P949_CANSA</name>
<proteinExistence type="predicted"/>
<accession>A0A803P949</accession>
<dbReference type="EMBL" id="UZAU01000245">
    <property type="status" value="NOT_ANNOTATED_CDS"/>
    <property type="molecule type" value="Genomic_DNA"/>
</dbReference>
<evidence type="ECO:0000313" key="2">
    <source>
        <dbReference type="Proteomes" id="UP000596661"/>
    </source>
</evidence>
<protein>
    <submittedName>
        <fullName evidence="1">Uncharacterized protein</fullName>
    </submittedName>
</protein>
<dbReference type="Proteomes" id="UP000596661">
    <property type="component" value="Chromosome 3"/>
</dbReference>
<sequence length="100" mass="11308">MVKSIFQVIQEAFAIFSSCSGLHANTNKSHIYFGRVDEARKLVIWNLVPYDEGQFPLKYPDGQQTPLVYKYSAIDSISVTGHSLLLDEYHYSSTESSQEA</sequence>